<reference evidence="2" key="1">
    <citation type="journal article" date="2019" name="Int. J. Syst. Evol. Microbiol.">
        <title>The Global Catalogue of Microorganisms (GCM) 10K type strain sequencing project: providing services to taxonomists for standard genome sequencing and annotation.</title>
        <authorList>
            <consortium name="The Broad Institute Genomics Platform"/>
            <consortium name="The Broad Institute Genome Sequencing Center for Infectious Disease"/>
            <person name="Wu L."/>
            <person name="Ma J."/>
        </authorList>
    </citation>
    <scope>NUCLEOTIDE SEQUENCE [LARGE SCALE GENOMIC DNA]</scope>
    <source>
        <strain evidence="2">JCM 14560</strain>
    </source>
</reference>
<accession>A0ABP5LZI6</accession>
<dbReference type="SUPFAM" id="SSF48452">
    <property type="entry name" value="TPR-like"/>
    <property type="match status" value="2"/>
</dbReference>
<sequence length="430" mass="46825">MADVGIPQRLPRALLADPEMITACRTRDFSAVFRLLKHAGIYPSLIARACDLTPSRVGEVIAGKRRIEKIDLVERVADGLHLPGHMLGLAARSWEQFTAAPGSDPAFSRRPATPSCGVTAAGPVIDAEFFASQIRTIMPGHYKAANLFGSRHALDPVERHVRSIDRLQAHTAGPARDDLLVLGARIAEFLGWLHQDLGDFTQATYWSDRSMEWSQETGDDLMTSYVLFRKSNQATARRNPQQAVSLARAAQRVPGVTPRIRALAVQQEAQGHALMGNPKFAQTKFDEAHELAASPDEPEDDDALDTAYCTATYVEMQRANCWIELGDPQRAAEVFESELTVLPQVYRNDQGVYLSRLARAYATAGEPEQGAAAADRALSIVLDTESARAFGELSAANQALKRWSATPAVAAFSGRLALARSAVGPRLQTS</sequence>
<keyword evidence="2" id="KW-1185">Reference proteome</keyword>
<dbReference type="EMBL" id="BAAANT010000042">
    <property type="protein sequence ID" value="GAA2154623.1"/>
    <property type="molecule type" value="Genomic_DNA"/>
</dbReference>
<dbReference type="RefSeq" id="WP_344468552.1">
    <property type="nucleotide sequence ID" value="NZ_BAAANT010000042.1"/>
</dbReference>
<comment type="caution">
    <text evidence="1">The sequence shown here is derived from an EMBL/GenBank/DDBJ whole genome shotgun (WGS) entry which is preliminary data.</text>
</comment>
<protein>
    <recommendedName>
        <fullName evidence="3">XRE family transcriptional regulator</fullName>
    </recommendedName>
</protein>
<evidence type="ECO:0000313" key="1">
    <source>
        <dbReference type="EMBL" id="GAA2154623.1"/>
    </source>
</evidence>
<gene>
    <name evidence="1" type="ORF">GCM10009760_53710</name>
</gene>
<dbReference type="Gene3D" id="1.25.40.10">
    <property type="entry name" value="Tetratricopeptide repeat domain"/>
    <property type="match status" value="1"/>
</dbReference>
<organism evidence="1 2">
    <name type="scientific">Kitasatospora kazusensis</name>
    <dbReference type="NCBI Taxonomy" id="407974"/>
    <lineage>
        <taxon>Bacteria</taxon>
        <taxon>Bacillati</taxon>
        <taxon>Actinomycetota</taxon>
        <taxon>Actinomycetes</taxon>
        <taxon>Kitasatosporales</taxon>
        <taxon>Streptomycetaceae</taxon>
        <taxon>Kitasatospora</taxon>
    </lineage>
</organism>
<proteinExistence type="predicted"/>
<evidence type="ECO:0000313" key="2">
    <source>
        <dbReference type="Proteomes" id="UP001422759"/>
    </source>
</evidence>
<name>A0ABP5LZI6_9ACTN</name>
<dbReference type="InterPro" id="IPR011990">
    <property type="entry name" value="TPR-like_helical_dom_sf"/>
</dbReference>
<dbReference type="Proteomes" id="UP001422759">
    <property type="component" value="Unassembled WGS sequence"/>
</dbReference>
<evidence type="ECO:0008006" key="3">
    <source>
        <dbReference type="Google" id="ProtNLM"/>
    </source>
</evidence>